<protein>
    <submittedName>
        <fullName evidence="1">Uncharacterized protein</fullName>
    </submittedName>
</protein>
<keyword evidence="2" id="KW-1185">Reference proteome</keyword>
<dbReference type="Proteomes" id="UP000199517">
    <property type="component" value="Unassembled WGS sequence"/>
</dbReference>
<dbReference type="STRING" id="32040.SAMN04489710_104119"/>
<reference evidence="2" key="1">
    <citation type="submission" date="2016-10" db="EMBL/GenBank/DDBJ databases">
        <authorList>
            <person name="Varghese N."/>
            <person name="Submissions S."/>
        </authorList>
    </citation>
    <scope>NUCLEOTIDE SEQUENCE [LARGE SCALE GENOMIC DNA]</scope>
    <source>
        <strain evidence="2">DSM 7481</strain>
    </source>
</reference>
<organism evidence="1 2">
    <name type="scientific">Paracidovorax konjaci</name>
    <dbReference type="NCBI Taxonomy" id="32040"/>
    <lineage>
        <taxon>Bacteria</taxon>
        <taxon>Pseudomonadati</taxon>
        <taxon>Pseudomonadota</taxon>
        <taxon>Betaproteobacteria</taxon>
        <taxon>Burkholderiales</taxon>
        <taxon>Comamonadaceae</taxon>
        <taxon>Paracidovorax</taxon>
    </lineage>
</organism>
<evidence type="ECO:0000313" key="2">
    <source>
        <dbReference type="Proteomes" id="UP000199517"/>
    </source>
</evidence>
<dbReference type="EMBL" id="FOMQ01000004">
    <property type="protein sequence ID" value="SFD63013.1"/>
    <property type="molecule type" value="Genomic_DNA"/>
</dbReference>
<proteinExistence type="predicted"/>
<evidence type="ECO:0000313" key="1">
    <source>
        <dbReference type="EMBL" id="SFD63013.1"/>
    </source>
</evidence>
<dbReference type="RefSeq" id="WP_092950612.1">
    <property type="nucleotide sequence ID" value="NZ_FOMQ01000004.1"/>
</dbReference>
<dbReference type="AlphaFoldDB" id="A0A1I1U2V0"/>
<name>A0A1I1U2V0_9BURK</name>
<gene>
    <name evidence="1" type="ORF">SAMN04489710_104119</name>
</gene>
<sequence length="81" mass="9036">MTTTATRTLVKTSHYMTPASREQVQHLAQTHARSAGWIVRRCLEYGLAHAEDVDFHAGSGTAKTREDFQKAIADFFGEQPT</sequence>
<accession>A0A1I1U2V0</accession>